<name>A0A433LFL4_9GAMM</name>
<protein>
    <submittedName>
        <fullName evidence="2">Uncharacterized protein</fullName>
    </submittedName>
</protein>
<dbReference type="EMBL" id="RZHD01000003">
    <property type="protein sequence ID" value="RUR48789.1"/>
    <property type="molecule type" value="Genomic_DNA"/>
</dbReference>
<dbReference type="AlphaFoldDB" id="A0A433LFL4"/>
<evidence type="ECO:0000313" key="2">
    <source>
        <dbReference type="EMBL" id="RUR48789.1"/>
    </source>
</evidence>
<evidence type="ECO:0000256" key="1">
    <source>
        <dbReference type="SAM" id="Phobius"/>
    </source>
</evidence>
<keyword evidence="1" id="KW-0812">Transmembrane</keyword>
<accession>A0A433LFL4</accession>
<sequence>MSKCSKCLTPSDSETHTTLPSVPVWTECEACGVLYESDAAGVPIDSGSISMGGIHEEITRPMVRVMVEKQNARLRKIAEEGGNVYQASTDYLDWLTEVYSASMTDEEKLKFWDLHAQEQEALTRHIQDNTARVEAETAELLKKHESAERTGEQIGMVIGAALLITIVLFLFSKM</sequence>
<keyword evidence="1" id="KW-0472">Membrane</keyword>
<dbReference type="Proteomes" id="UP000286912">
    <property type="component" value="Unassembled WGS sequence"/>
</dbReference>
<proteinExistence type="predicted"/>
<organism evidence="2 3">
    <name type="scientific">Vreelandella populi</name>
    <dbReference type="NCBI Taxonomy" id="2498858"/>
    <lineage>
        <taxon>Bacteria</taxon>
        <taxon>Pseudomonadati</taxon>
        <taxon>Pseudomonadota</taxon>
        <taxon>Gammaproteobacteria</taxon>
        <taxon>Oceanospirillales</taxon>
        <taxon>Halomonadaceae</taxon>
        <taxon>Vreelandella</taxon>
    </lineage>
</organism>
<gene>
    <name evidence="2" type="ORF">ELY37_02765</name>
</gene>
<keyword evidence="3" id="KW-1185">Reference proteome</keyword>
<reference evidence="2 3" key="1">
    <citation type="submission" date="2018-12" db="EMBL/GenBank/DDBJ databases">
        <title>three novel Halomonas strain isolated from plants.</title>
        <authorList>
            <person name="Sun C."/>
        </authorList>
    </citation>
    <scope>NUCLEOTIDE SEQUENCE [LARGE SCALE GENOMIC DNA]</scope>
    <source>
        <strain evidence="2 3">RC</strain>
    </source>
</reference>
<feature type="transmembrane region" description="Helical" evidence="1">
    <location>
        <begin position="154"/>
        <end position="171"/>
    </location>
</feature>
<evidence type="ECO:0000313" key="3">
    <source>
        <dbReference type="Proteomes" id="UP000286912"/>
    </source>
</evidence>
<dbReference type="RefSeq" id="WP_126981453.1">
    <property type="nucleotide sequence ID" value="NZ_RZHD01000003.1"/>
</dbReference>
<keyword evidence="1" id="KW-1133">Transmembrane helix</keyword>
<comment type="caution">
    <text evidence="2">The sequence shown here is derived from an EMBL/GenBank/DDBJ whole genome shotgun (WGS) entry which is preliminary data.</text>
</comment>